<name>A0A328F6D0_9BACT</name>
<dbReference type="GO" id="GO:0005829">
    <property type="term" value="C:cytosol"/>
    <property type="evidence" value="ECO:0007669"/>
    <property type="project" value="TreeGrafter"/>
</dbReference>
<evidence type="ECO:0000256" key="6">
    <source>
        <dbReference type="RuleBase" id="RU364082"/>
    </source>
</evidence>
<dbReference type="InterPro" id="IPR005913">
    <property type="entry name" value="dTDP_dehydrorham_reduct"/>
</dbReference>
<protein>
    <recommendedName>
        <fullName evidence="4 6">dTDP-4-dehydrorhamnose reductase</fullName>
        <ecNumber evidence="3 6">1.1.1.133</ecNumber>
    </recommendedName>
</protein>
<dbReference type="PANTHER" id="PTHR10491:SF4">
    <property type="entry name" value="METHIONINE ADENOSYLTRANSFERASE 2 SUBUNIT BETA"/>
    <property type="match status" value="1"/>
</dbReference>
<dbReference type="InterPro" id="IPR029903">
    <property type="entry name" value="RmlD-like-bd"/>
</dbReference>
<dbReference type="EMBL" id="QLNI01000081">
    <property type="protein sequence ID" value="RAL99918.1"/>
    <property type="molecule type" value="Genomic_DNA"/>
</dbReference>
<evidence type="ECO:0000313" key="11">
    <source>
        <dbReference type="Proteomes" id="UP000293902"/>
    </source>
</evidence>
<dbReference type="InterPro" id="IPR036291">
    <property type="entry name" value="NAD(P)-bd_dom_sf"/>
</dbReference>
<evidence type="ECO:0000256" key="3">
    <source>
        <dbReference type="ARBA" id="ARBA00012929"/>
    </source>
</evidence>
<dbReference type="UniPathway" id="UPA00124"/>
<evidence type="ECO:0000259" key="7">
    <source>
        <dbReference type="Pfam" id="PF04321"/>
    </source>
</evidence>
<reference evidence="8 11" key="2">
    <citation type="submission" date="2019-02" db="EMBL/GenBank/DDBJ databases">
        <title>Complete genome sequence of Desulfobacter hydrogenophilus AcRS1.</title>
        <authorList>
            <person name="Marietou A."/>
            <person name="Lund M.B."/>
            <person name="Marshall I.P.G."/>
            <person name="Schreiber L."/>
            <person name="Jorgensen B."/>
        </authorList>
    </citation>
    <scope>NUCLEOTIDE SEQUENCE [LARGE SCALE GENOMIC DNA]</scope>
    <source>
        <strain evidence="8 11">AcRS1</strain>
    </source>
</reference>
<dbReference type="RefSeq" id="WP_111960648.1">
    <property type="nucleotide sequence ID" value="NZ_CP036313.1"/>
</dbReference>
<dbReference type="Proteomes" id="UP000293902">
    <property type="component" value="Chromosome"/>
</dbReference>
<evidence type="ECO:0000313" key="8">
    <source>
        <dbReference type="EMBL" id="QBH15062.1"/>
    </source>
</evidence>
<comment type="function">
    <text evidence="6">Catalyzes the reduction of dTDP-6-deoxy-L-lyxo-4-hexulose to yield dTDP-L-rhamnose.</text>
</comment>
<dbReference type="SUPFAM" id="SSF51735">
    <property type="entry name" value="NAD(P)-binding Rossmann-fold domains"/>
    <property type="match status" value="1"/>
</dbReference>
<comment type="similarity">
    <text evidence="2 6">Belongs to the dTDP-4-dehydrorhamnose reductase family.</text>
</comment>
<dbReference type="PANTHER" id="PTHR10491">
    <property type="entry name" value="DTDP-4-DEHYDRORHAMNOSE REDUCTASE"/>
    <property type="match status" value="1"/>
</dbReference>
<dbReference type="Gene3D" id="3.90.25.10">
    <property type="entry name" value="UDP-galactose 4-epimerase, domain 1"/>
    <property type="match status" value="1"/>
</dbReference>
<keyword evidence="6 9" id="KW-0560">Oxidoreductase</keyword>
<comment type="catalytic activity">
    <reaction evidence="5">
        <text>dTDP-beta-L-rhamnose + NADP(+) = dTDP-4-dehydro-beta-L-rhamnose + NADPH + H(+)</text>
        <dbReference type="Rhea" id="RHEA:21796"/>
        <dbReference type="ChEBI" id="CHEBI:15378"/>
        <dbReference type="ChEBI" id="CHEBI:57510"/>
        <dbReference type="ChEBI" id="CHEBI:57783"/>
        <dbReference type="ChEBI" id="CHEBI:58349"/>
        <dbReference type="ChEBI" id="CHEBI:62830"/>
        <dbReference type="EC" id="1.1.1.133"/>
    </reaction>
</comment>
<evidence type="ECO:0000256" key="5">
    <source>
        <dbReference type="ARBA" id="ARBA00048200"/>
    </source>
</evidence>
<sequence>MKILLFGSGGQLGWELQRTCPSHIQLESFGSLDVDFSNVKGLEDCIEKSDARWIINAAAYTAVDKAEKEEKQADQLNHLAVAQIAETARNTHKKVVHISTDFIFDGVSSIPFAPDSPANPLSVYGKTKLAGENAVKQILQQDCVVIRTAWLYSSHGNNFVKTMLKLMRDRDHISVVDDQIGTPTWAKGLALCVWRAIDQDLSGVHHWTDAGVASWYDFAVAIQEIGLELKLLDKQIPISPIPCVQYPTPAKRPAFSVLDKRSIWQNLEMTPVHWRAQLKKMLKELI</sequence>
<evidence type="ECO:0000256" key="4">
    <source>
        <dbReference type="ARBA" id="ARBA00017099"/>
    </source>
</evidence>
<dbReference type="GO" id="GO:0019305">
    <property type="term" value="P:dTDP-rhamnose biosynthetic process"/>
    <property type="evidence" value="ECO:0007669"/>
    <property type="project" value="UniProtKB-UniPathway"/>
</dbReference>
<keyword evidence="6" id="KW-0521">NADP</keyword>
<gene>
    <name evidence="9" type="primary">rfbD</name>
    <name evidence="9" type="ORF">DO021_21875</name>
    <name evidence="8" type="ORF">EYB58_20340</name>
</gene>
<evidence type="ECO:0000256" key="2">
    <source>
        <dbReference type="ARBA" id="ARBA00010944"/>
    </source>
</evidence>
<accession>A0A328F6D0</accession>
<dbReference type="EMBL" id="CP036313">
    <property type="protein sequence ID" value="QBH15062.1"/>
    <property type="molecule type" value="Genomic_DNA"/>
</dbReference>
<dbReference type="CDD" id="cd05254">
    <property type="entry name" value="dTDP_HR_like_SDR_e"/>
    <property type="match status" value="1"/>
</dbReference>
<evidence type="ECO:0000256" key="1">
    <source>
        <dbReference type="ARBA" id="ARBA00004781"/>
    </source>
</evidence>
<organism evidence="9 10">
    <name type="scientific">Desulfobacter hydrogenophilus</name>
    <dbReference type="NCBI Taxonomy" id="2291"/>
    <lineage>
        <taxon>Bacteria</taxon>
        <taxon>Pseudomonadati</taxon>
        <taxon>Thermodesulfobacteriota</taxon>
        <taxon>Desulfobacteria</taxon>
        <taxon>Desulfobacterales</taxon>
        <taxon>Desulfobacteraceae</taxon>
        <taxon>Desulfobacter</taxon>
    </lineage>
</organism>
<feature type="domain" description="RmlD-like substrate binding" evidence="7">
    <location>
        <begin position="1"/>
        <end position="285"/>
    </location>
</feature>
<reference evidence="9 10" key="1">
    <citation type="submission" date="2018-06" db="EMBL/GenBank/DDBJ databases">
        <title>Complete Genome Sequence of Desulfobacter hydrogenophilus (DSM3380).</title>
        <authorList>
            <person name="Marietou A."/>
            <person name="Schreiber L."/>
            <person name="Marshall I."/>
            <person name="Jorgensen B."/>
        </authorList>
    </citation>
    <scope>NUCLEOTIDE SEQUENCE [LARGE SCALE GENOMIC DNA]</scope>
    <source>
        <strain evidence="9 10">DSM 3380</strain>
    </source>
</reference>
<dbReference type="AlphaFoldDB" id="A0A328F6D0"/>
<dbReference type="Gene3D" id="3.40.50.720">
    <property type="entry name" value="NAD(P)-binding Rossmann-like Domain"/>
    <property type="match status" value="1"/>
</dbReference>
<dbReference type="Pfam" id="PF04321">
    <property type="entry name" value="RmlD_sub_bind"/>
    <property type="match status" value="1"/>
</dbReference>
<proteinExistence type="inferred from homology"/>
<dbReference type="OrthoDB" id="9803892at2"/>
<dbReference type="NCBIfam" id="TIGR01214">
    <property type="entry name" value="rmlD"/>
    <property type="match status" value="1"/>
</dbReference>
<keyword evidence="11" id="KW-1185">Reference proteome</keyword>
<dbReference type="Proteomes" id="UP000248798">
    <property type="component" value="Unassembled WGS sequence"/>
</dbReference>
<dbReference type="EC" id="1.1.1.133" evidence="3 6"/>
<comment type="pathway">
    <text evidence="1 6">Carbohydrate biosynthesis; dTDP-L-rhamnose biosynthesis.</text>
</comment>
<dbReference type="GO" id="GO:0008831">
    <property type="term" value="F:dTDP-4-dehydrorhamnose reductase activity"/>
    <property type="evidence" value="ECO:0007669"/>
    <property type="project" value="UniProtKB-EC"/>
</dbReference>
<evidence type="ECO:0000313" key="9">
    <source>
        <dbReference type="EMBL" id="RAL99918.1"/>
    </source>
</evidence>
<evidence type="ECO:0000313" key="10">
    <source>
        <dbReference type="Proteomes" id="UP000248798"/>
    </source>
</evidence>